<organism evidence="1 2">
    <name type="scientific">Fulvivirga sedimenti</name>
    <dbReference type="NCBI Taxonomy" id="2879465"/>
    <lineage>
        <taxon>Bacteria</taxon>
        <taxon>Pseudomonadati</taxon>
        <taxon>Bacteroidota</taxon>
        <taxon>Cytophagia</taxon>
        <taxon>Cytophagales</taxon>
        <taxon>Fulvivirgaceae</taxon>
        <taxon>Fulvivirga</taxon>
    </lineage>
</organism>
<dbReference type="RefSeq" id="WP_225697257.1">
    <property type="nucleotide sequence ID" value="NZ_JAIXNE010000001.1"/>
</dbReference>
<dbReference type="Proteomes" id="UP001139409">
    <property type="component" value="Unassembled WGS sequence"/>
</dbReference>
<gene>
    <name evidence="1" type="ORF">LDX50_04715</name>
</gene>
<keyword evidence="2" id="KW-1185">Reference proteome</keyword>
<evidence type="ECO:0000313" key="2">
    <source>
        <dbReference type="Proteomes" id="UP001139409"/>
    </source>
</evidence>
<proteinExistence type="predicted"/>
<evidence type="ECO:0008006" key="3">
    <source>
        <dbReference type="Google" id="ProtNLM"/>
    </source>
</evidence>
<name>A0A9X1HMH0_9BACT</name>
<reference evidence="1" key="1">
    <citation type="submission" date="2021-09" db="EMBL/GenBank/DDBJ databases">
        <title>Fulvivirga sp. isolated from coastal sediment.</title>
        <authorList>
            <person name="Yu H."/>
        </authorList>
    </citation>
    <scope>NUCLEOTIDE SEQUENCE</scope>
    <source>
        <strain evidence="1">1062</strain>
    </source>
</reference>
<evidence type="ECO:0000313" key="1">
    <source>
        <dbReference type="EMBL" id="MCA6074156.1"/>
    </source>
</evidence>
<dbReference type="EMBL" id="JAIXNE010000001">
    <property type="protein sequence ID" value="MCA6074156.1"/>
    <property type="molecule type" value="Genomic_DNA"/>
</dbReference>
<accession>A0A9X1HMH0</accession>
<comment type="caution">
    <text evidence="1">The sequence shown here is derived from an EMBL/GenBank/DDBJ whole genome shotgun (WGS) entry which is preliminary data.</text>
</comment>
<sequence length="341" mass="39641">MKNRIFVLLTVVPLLLLLFIFGMHQKTLETPKNSDHGTRNMKAYLKKKDTFVYPGSSVDGWQEFDGRLFILDQAAQQFFIINYHGQMLDTLGVKGEAPWEHQQVRRFSVGPRGVFTVDNSLMSVKQTDMDNEPVFYDKLNEPFWDGVFLKDQKFLLLNDESEAFGFYTWDSRLNERSATTRFDSLPGIDPSKNLNIAYEGEMVQGRDRHFYVCNRAGMYLVISSDGRIDHVGKTIDETPAPRIVERRMNNMVVFERQPDEYVNYSATTDDEHLYILSTVAFQETNNLSIDVYDSEEGYRYSMEVPNHHNNYPISILKGKNLFWVLYEDLYISSFEIIFPAS</sequence>
<protein>
    <recommendedName>
        <fullName evidence="3">6-bladed beta-propeller</fullName>
    </recommendedName>
</protein>
<dbReference type="AlphaFoldDB" id="A0A9X1HMH0"/>